<comment type="caution">
    <text evidence="1">The sequence shown here is derived from an EMBL/GenBank/DDBJ whole genome shotgun (WGS) entry which is preliminary data.</text>
</comment>
<name>A0A9P9BQS3_9PEZI</name>
<protein>
    <submittedName>
        <fullName evidence="1">Uncharacterized protein</fullName>
    </submittedName>
</protein>
<keyword evidence="2" id="KW-1185">Reference proteome</keyword>
<organism evidence="1 2">
    <name type="scientific">Microdochium trichocladiopsis</name>
    <dbReference type="NCBI Taxonomy" id="1682393"/>
    <lineage>
        <taxon>Eukaryota</taxon>
        <taxon>Fungi</taxon>
        <taxon>Dikarya</taxon>
        <taxon>Ascomycota</taxon>
        <taxon>Pezizomycotina</taxon>
        <taxon>Sordariomycetes</taxon>
        <taxon>Xylariomycetidae</taxon>
        <taxon>Xylariales</taxon>
        <taxon>Microdochiaceae</taxon>
        <taxon>Microdochium</taxon>
    </lineage>
</organism>
<dbReference type="AlphaFoldDB" id="A0A9P9BQS3"/>
<reference evidence="1" key="1">
    <citation type="journal article" date="2021" name="Nat. Commun.">
        <title>Genetic determinants of endophytism in the Arabidopsis root mycobiome.</title>
        <authorList>
            <person name="Mesny F."/>
            <person name="Miyauchi S."/>
            <person name="Thiergart T."/>
            <person name="Pickel B."/>
            <person name="Atanasova L."/>
            <person name="Karlsson M."/>
            <person name="Huettel B."/>
            <person name="Barry K.W."/>
            <person name="Haridas S."/>
            <person name="Chen C."/>
            <person name="Bauer D."/>
            <person name="Andreopoulos W."/>
            <person name="Pangilinan J."/>
            <person name="LaButti K."/>
            <person name="Riley R."/>
            <person name="Lipzen A."/>
            <person name="Clum A."/>
            <person name="Drula E."/>
            <person name="Henrissat B."/>
            <person name="Kohler A."/>
            <person name="Grigoriev I.V."/>
            <person name="Martin F.M."/>
            <person name="Hacquard S."/>
        </authorList>
    </citation>
    <scope>NUCLEOTIDE SEQUENCE</scope>
    <source>
        <strain evidence="1">MPI-CAGE-CH-0230</strain>
    </source>
</reference>
<evidence type="ECO:0000313" key="2">
    <source>
        <dbReference type="Proteomes" id="UP000756346"/>
    </source>
</evidence>
<dbReference type="Proteomes" id="UP000756346">
    <property type="component" value="Unassembled WGS sequence"/>
</dbReference>
<dbReference type="RefSeq" id="XP_046015281.1">
    <property type="nucleotide sequence ID" value="XM_046163535.1"/>
</dbReference>
<sequence>MQSISVSPQMMVVSRESVAWDRAKQAPPPMPWPLSETVSQAADADQESRADLVPASSMGKCTWRASWVAQIGDCVLGCGTENNNMPLARLCMQPETRPHSSPQIRIEMAAHASQPLLMHNSGSACQYRHMRCWLACASCGSSEPLPVHMAAGSTRSTLACVLCNLERQDNLDTWNHQTLMSDLADCDSQCRTHWGRIRPAKGARKQEIGASPAADP</sequence>
<dbReference type="EMBL" id="JAGTJQ010000003">
    <property type="protein sequence ID" value="KAH7035188.1"/>
    <property type="molecule type" value="Genomic_DNA"/>
</dbReference>
<proteinExistence type="predicted"/>
<gene>
    <name evidence="1" type="ORF">B0I36DRAFT_89217</name>
</gene>
<dbReference type="GeneID" id="70193081"/>
<evidence type="ECO:0000313" key="1">
    <source>
        <dbReference type="EMBL" id="KAH7035188.1"/>
    </source>
</evidence>
<accession>A0A9P9BQS3</accession>